<comment type="catalytic activity">
    <reaction evidence="4">
        <text>N-terminal L-arginyl-[protein] + L-leucyl-tRNA(Leu) = N-terminal L-leucyl-L-arginyl-[protein] + tRNA(Leu) + H(+)</text>
        <dbReference type="Rhea" id="RHEA:50416"/>
        <dbReference type="Rhea" id="RHEA-COMP:9613"/>
        <dbReference type="Rhea" id="RHEA-COMP:9622"/>
        <dbReference type="Rhea" id="RHEA-COMP:12672"/>
        <dbReference type="Rhea" id="RHEA-COMP:12673"/>
        <dbReference type="ChEBI" id="CHEBI:15378"/>
        <dbReference type="ChEBI" id="CHEBI:64719"/>
        <dbReference type="ChEBI" id="CHEBI:78442"/>
        <dbReference type="ChEBI" id="CHEBI:78494"/>
        <dbReference type="ChEBI" id="CHEBI:133044"/>
        <dbReference type="EC" id="2.3.2.6"/>
    </reaction>
</comment>
<dbReference type="SUPFAM" id="SSF55729">
    <property type="entry name" value="Acyl-CoA N-acyltransferases (Nat)"/>
    <property type="match status" value="1"/>
</dbReference>
<dbReference type="GO" id="GO:0008914">
    <property type="term" value="F:leucyl-tRNA--protein transferase activity"/>
    <property type="evidence" value="ECO:0007669"/>
    <property type="project" value="UniProtKB-EC"/>
</dbReference>
<evidence type="ECO:0000313" key="6">
    <source>
        <dbReference type="Proteomes" id="UP001596043"/>
    </source>
</evidence>
<dbReference type="Gene3D" id="3.30.70.3550">
    <property type="entry name" value="Leucyl/phenylalanyl-tRNA-protein transferase, N-terminal domain"/>
    <property type="match status" value="1"/>
</dbReference>
<dbReference type="HAMAP" id="MF_00688">
    <property type="entry name" value="Leu_Phe_trans"/>
    <property type="match status" value="1"/>
</dbReference>
<dbReference type="EC" id="2.3.2.6" evidence="4"/>
<comment type="similarity">
    <text evidence="4">Belongs to the L/F-transferase family.</text>
</comment>
<evidence type="ECO:0000256" key="2">
    <source>
        <dbReference type="ARBA" id="ARBA00022679"/>
    </source>
</evidence>
<organism evidence="5 6">
    <name type="scientific">Dokdonia ponticola</name>
    <dbReference type="NCBI Taxonomy" id="2041041"/>
    <lineage>
        <taxon>Bacteria</taxon>
        <taxon>Pseudomonadati</taxon>
        <taxon>Bacteroidota</taxon>
        <taxon>Flavobacteriia</taxon>
        <taxon>Flavobacteriales</taxon>
        <taxon>Flavobacteriaceae</taxon>
        <taxon>Dokdonia</taxon>
    </lineage>
</organism>
<keyword evidence="2 4" id="KW-0808">Transferase</keyword>
<dbReference type="InterPro" id="IPR004616">
    <property type="entry name" value="Leu/Phe-tRNA_Trfase"/>
</dbReference>
<evidence type="ECO:0000256" key="3">
    <source>
        <dbReference type="ARBA" id="ARBA00023315"/>
    </source>
</evidence>
<comment type="catalytic activity">
    <reaction evidence="4">
        <text>N-terminal L-lysyl-[protein] + L-leucyl-tRNA(Leu) = N-terminal L-leucyl-L-lysyl-[protein] + tRNA(Leu) + H(+)</text>
        <dbReference type="Rhea" id="RHEA:12340"/>
        <dbReference type="Rhea" id="RHEA-COMP:9613"/>
        <dbReference type="Rhea" id="RHEA-COMP:9622"/>
        <dbReference type="Rhea" id="RHEA-COMP:12670"/>
        <dbReference type="Rhea" id="RHEA-COMP:12671"/>
        <dbReference type="ChEBI" id="CHEBI:15378"/>
        <dbReference type="ChEBI" id="CHEBI:65249"/>
        <dbReference type="ChEBI" id="CHEBI:78442"/>
        <dbReference type="ChEBI" id="CHEBI:78494"/>
        <dbReference type="ChEBI" id="CHEBI:133043"/>
        <dbReference type="EC" id="2.3.2.6"/>
    </reaction>
</comment>
<dbReference type="Gene3D" id="3.40.630.70">
    <property type="entry name" value="Leucyl/phenylalanyl-tRNA-protein transferase, C-terminal domain"/>
    <property type="match status" value="1"/>
</dbReference>
<name>A0ABV9I0I1_9FLAO</name>
<comment type="caution">
    <text evidence="5">The sequence shown here is derived from an EMBL/GenBank/DDBJ whole genome shotgun (WGS) entry which is preliminary data.</text>
</comment>
<dbReference type="InterPro" id="IPR016181">
    <property type="entry name" value="Acyl_CoA_acyltransferase"/>
</dbReference>
<evidence type="ECO:0000256" key="4">
    <source>
        <dbReference type="HAMAP-Rule" id="MF_00688"/>
    </source>
</evidence>
<evidence type="ECO:0000256" key="1">
    <source>
        <dbReference type="ARBA" id="ARBA00022490"/>
    </source>
</evidence>
<dbReference type="PANTHER" id="PTHR30098:SF2">
    <property type="entry name" value="LEUCYL_PHENYLALANYL-TRNA--PROTEIN TRANSFERASE"/>
    <property type="match status" value="1"/>
</dbReference>
<comment type="catalytic activity">
    <reaction evidence="4">
        <text>L-phenylalanyl-tRNA(Phe) + an N-terminal L-alpha-aminoacyl-[protein] = an N-terminal L-phenylalanyl-L-alpha-aminoacyl-[protein] + tRNA(Phe)</text>
        <dbReference type="Rhea" id="RHEA:43632"/>
        <dbReference type="Rhea" id="RHEA-COMP:9668"/>
        <dbReference type="Rhea" id="RHEA-COMP:9699"/>
        <dbReference type="Rhea" id="RHEA-COMP:10636"/>
        <dbReference type="Rhea" id="RHEA-COMP:10637"/>
        <dbReference type="ChEBI" id="CHEBI:78442"/>
        <dbReference type="ChEBI" id="CHEBI:78531"/>
        <dbReference type="ChEBI" id="CHEBI:78597"/>
        <dbReference type="ChEBI" id="CHEBI:83561"/>
        <dbReference type="EC" id="2.3.2.6"/>
    </reaction>
</comment>
<gene>
    <name evidence="4 5" type="primary">aat</name>
    <name evidence="5" type="ORF">ACFO3O_15300</name>
</gene>
<dbReference type="Pfam" id="PF03588">
    <property type="entry name" value="Leu_Phe_trans"/>
    <property type="match status" value="1"/>
</dbReference>
<protein>
    <recommendedName>
        <fullName evidence="4">Leucyl/phenylalanyl-tRNA--protein transferase</fullName>
        <ecNumber evidence="4">2.3.2.6</ecNumber>
    </recommendedName>
    <alternativeName>
        <fullName evidence="4">L/F-transferase</fullName>
    </alternativeName>
    <alternativeName>
        <fullName evidence="4">Leucyltransferase</fullName>
    </alternativeName>
    <alternativeName>
        <fullName evidence="4">Phenyalanyltransferase</fullName>
    </alternativeName>
</protein>
<dbReference type="InterPro" id="IPR042203">
    <property type="entry name" value="Leu/Phe-tRNA_Trfase_C"/>
</dbReference>
<proteinExistence type="inferred from homology"/>
<reference evidence="6" key="1">
    <citation type="journal article" date="2019" name="Int. J. Syst. Evol. Microbiol.">
        <title>The Global Catalogue of Microorganisms (GCM) 10K type strain sequencing project: providing services to taxonomists for standard genome sequencing and annotation.</title>
        <authorList>
            <consortium name="The Broad Institute Genomics Platform"/>
            <consortium name="The Broad Institute Genome Sequencing Center for Infectious Disease"/>
            <person name="Wu L."/>
            <person name="Ma J."/>
        </authorList>
    </citation>
    <scope>NUCLEOTIDE SEQUENCE [LARGE SCALE GENOMIC DNA]</scope>
    <source>
        <strain evidence="6">YJ-61-S</strain>
    </source>
</reference>
<keyword evidence="1 4" id="KW-0963">Cytoplasm</keyword>
<evidence type="ECO:0000313" key="5">
    <source>
        <dbReference type="EMBL" id="MFC4635275.1"/>
    </source>
</evidence>
<comment type="subcellular location">
    <subcellularLocation>
        <location evidence="4">Cytoplasm</location>
    </subcellularLocation>
</comment>
<dbReference type="RefSeq" id="WP_379980342.1">
    <property type="nucleotide sequence ID" value="NZ_JBHSFV010000010.1"/>
</dbReference>
<dbReference type="Proteomes" id="UP001596043">
    <property type="component" value="Unassembled WGS sequence"/>
</dbReference>
<keyword evidence="3 4" id="KW-0012">Acyltransferase</keyword>
<keyword evidence="6" id="KW-1185">Reference proteome</keyword>
<dbReference type="EMBL" id="JBHSFV010000010">
    <property type="protein sequence ID" value="MFC4635275.1"/>
    <property type="molecule type" value="Genomic_DNA"/>
</dbReference>
<dbReference type="NCBIfam" id="TIGR00667">
    <property type="entry name" value="aat"/>
    <property type="match status" value="1"/>
</dbReference>
<dbReference type="InterPro" id="IPR042221">
    <property type="entry name" value="Leu/Phe-tRNA_Trfase_N"/>
</dbReference>
<dbReference type="PANTHER" id="PTHR30098">
    <property type="entry name" value="LEUCYL/PHENYLALANYL-TRNA--PROTEIN TRANSFERASE"/>
    <property type="match status" value="1"/>
</dbReference>
<accession>A0ABV9I0I1</accession>
<sequence>MHILTDHIAFPHPSQAEEDGLLAVGGDLHPERLMLAYRSGIFPWFNDGQMALWWSPDPRMVVNPEDVHVSKSMRKVLRDGTFKVTYNQRFLEVILACKRIKREGQHGTWITNAMVEAYLTLHEMGHAISVEVWQEEQLVGGLYGIDLKDKGVFCGESMFSKVSNASKVGFITLSRKLKKEKYQLIDCQMYTDHLASLGAAEIPRERFLKYLAPIPTSLPPKDEGTI</sequence>
<comment type="function">
    <text evidence="4">Functions in the N-end rule pathway of protein degradation where it conjugates Leu, Phe and, less efficiently, Met from aminoacyl-tRNAs to the N-termini of proteins containing an N-terminal arginine or lysine.</text>
</comment>